<proteinExistence type="predicted"/>
<sequence length="207" mass="22547">ISILPDTLKRDCDWEPLDGLHHWGDSQQRLQPLVHPLTKGSPDPRPPRRPAARLCARSTSMLMFVALSFLLGGICICGDNCKCTTCSCKTCQKSESGDRGHALLAGSWQSVSATLNPPATVGLRVSWMPLPIWEGSEMKAESPGLQLTWGLLSLLPTGLHQVCPGLHLQRGLGQVQLLPLKCIHRAGDKAWEASVQCISRRVGMTVQ</sequence>
<evidence type="ECO:0000313" key="3">
    <source>
        <dbReference type="EMBL" id="KAB0392664.1"/>
    </source>
</evidence>
<dbReference type="AlphaFoldDB" id="A0A643BXM1"/>
<evidence type="ECO:0000256" key="2">
    <source>
        <dbReference type="ARBA" id="ARBA00022851"/>
    </source>
</evidence>
<comment type="caution">
    <text evidence="3">The sequence shown here is derived from an EMBL/GenBank/DDBJ whole genome shotgun (WGS) entry which is preliminary data.</text>
</comment>
<evidence type="ECO:0000256" key="1">
    <source>
        <dbReference type="ARBA" id="ARBA00022723"/>
    </source>
</evidence>
<keyword evidence="1" id="KW-0479">Metal-binding</keyword>
<reference evidence="3 4" key="1">
    <citation type="journal article" date="2019" name="PLoS ONE">
        <title>Genomic analyses reveal an absence of contemporary introgressive admixture between fin whales and blue whales, despite known hybrids.</title>
        <authorList>
            <person name="Westbury M.V."/>
            <person name="Petersen B."/>
            <person name="Lorenzen E.D."/>
        </authorList>
    </citation>
    <scope>NUCLEOTIDE SEQUENCE [LARGE SCALE GENOMIC DNA]</scope>
    <source>
        <strain evidence="3">FinWhale-01</strain>
    </source>
</reference>
<evidence type="ECO:0000313" key="4">
    <source>
        <dbReference type="Proteomes" id="UP000437017"/>
    </source>
</evidence>
<dbReference type="OrthoDB" id="9838381at2759"/>
<dbReference type="Proteomes" id="UP000437017">
    <property type="component" value="Unassembled WGS sequence"/>
</dbReference>
<dbReference type="SUPFAM" id="SSF57868">
    <property type="entry name" value="Metallothionein"/>
    <property type="match status" value="1"/>
</dbReference>
<name>A0A643BXM1_BALPH</name>
<keyword evidence="4" id="KW-1185">Reference proteome</keyword>
<keyword evidence="2" id="KW-0480">Metal-thiolate cluster</keyword>
<dbReference type="InterPro" id="IPR000006">
    <property type="entry name" value="Metalthion_vert"/>
</dbReference>
<accession>A0A643BXM1</accession>
<protein>
    <submittedName>
        <fullName evidence="3">Uncharacterized protein</fullName>
    </submittedName>
</protein>
<organism evidence="3 4">
    <name type="scientific">Balaenoptera physalus</name>
    <name type="common">Fin whale</name>
    <name type="synonym">Balaena physalus</name>
    <dbReference type="NCBI Taxonomy" id="9770"/>
    <lineage>
        <taxon>Eukaryota</taxon>
        <taxon>Metazoa</taxon>
        <taxon>Chordata</taxon>
        <taxon>Craniata</taxon>
        <taxon>Vertebrata</taxon>
        <taxon>Euteleostomi</taxon>
        <taxon>Mammalia</taxon>
        <taxon>Eutheria</taxon>
        <taxon>Laurasiatheria</taxon>
        <taxon>Artiodactyla</taxon>
        <taxon>Whippomorpha</taxon>
        <taxon>Cetacea</taxon>
        <taxon>Mysticeti</taxon>
        <taxon>Balaenopteridae</taxon>
        <taxon>Balaenoptera</taxon>
    </lineage>
</organism>
<gene>
    <name evidence="3" type="ORF">E2I00_006290</name>
</gene>
<dbReference type="Pfam" id="PF00131">
    <property type="entry name" value="Metallothio"/>
    <property type="match status" value="1"/>
</dbReference>
<feature type="non-terminal residue" evidence="3">
    <location>
        <position position="1"/>
    </location>
</feature>
<dbReference type="EMBL" id="SGJD01003644">
    <property type="protein sequence ID" value="KAB0392664.1"/>
    <property type="molecule type" value="Genomic_DNA"/>
</dbReference>
<dbReference type="GO" id="GO:0046872">
    <property type="term" value="F:metal ion binding"/>
    <property type="evidence" value="ECO:0007669"/>
    <property type="project" value="UniProtKB-KW"/>
</dbReference>
<dbReference type="InterPro" id="IPR017854">
    <property type="entry name" value="Metalthion_dom_sf"/>
</dbReference>